<evidence type="ECO:0000313" key="3">
    <source>
        <dbReference type="Proteomes" id="UP001233172"/>
    </source>
</evidence>
<dbReference type="AlphaFoldDB" id="A0AAD8FLL2"/>
<sequence length="79" mass="8194">MLFALIVSLAMVSTINAIVCTPDMCATVRCAAVTAENCDGAIVKNGGFCGCCDSCIKALNPGDRAPTNAIQSYFNLTDI</sequence>
<evidence type="ECO:0000256" key="1">
    <source>
        <dbReference type="SAM" id="SignalP"/>
    </source>
</evidence>
<reference evidence="2" key="1">
    <citation type="journal article" date="2023" name="PLoS Negl. Trop. Dis.">
        <title>A genome sequence for Biomphalaria pfeifferi, the major vector snail for the human-infecting parasite Schistosoma mansoni.</title>
        <authorList>
            <person name="Bu L."/>
            <person name="Lu L."/>
            <person name="Laidemitt M.R."/>
            <person name="Zhang S.M."/>
            <person name="Mutuku M."/>
            <person name="Mkoji G."/>
            <person name="Steinauer M."/>
            <person name="Loker E.S."/>
        </authorList>
    </citation>
    <scope>NUCLEOTIDE SEQUENCE</scope>
    <source>
        <strain evidence="2">KasaAsao</strain>
    </source>
</reference>
<evidence type="ECO:0000313" key="2">
    <source>
        <dbReference type="EMBL" id="KAK0067609.1"/>
    </source>
</evidence>
<comment type="caution">
    <text evidence="2">The sequence shown here is derived from an EMBL/GenBank/DDBJ whole genome shotgun (WGS) entry which is preliminary data.</text>
</comment>
<proteinExistence type="predicted"/>
<feature type="chain" id="PRO_5041903516" evidence="1">
    <location>
        <begin position="18"/>
        <end position="79"/>
    </location>
</feature>
<dbReference type="EMBL" id="JASAOG010000007">
    <property type="protein sequence ID" value="KAK0067609.1"/>
    <property type="molecule type" value="Genomic_DNA"/>
</dbReference>
<reference evidence="2" key="2">
    <citation type="submission" date="2023-04" db="EMBL/GenBank/DDBJ databases">
        <authorList>
            <person name="Bu L."/>
            <person name="Lu L."/>
            <person name="Laidemitt M.R."/>
            <person name="Zhang S.M."/>
            <person name="Mutuku M."/>
            <person name="Mkoji G."/>
            <person name="Steinauer M."/>
            <person name="Loker E.S."/>
        </authorList>
    </citation>
    <scope>NUCLEOTIDE SEQUENCE</scope>
    <source>
        <strain evidence="2">KasaAsao</strain>
        <tissue evidence="2">Whole Snail</tissue>
    </source>
</reference>
<accession>A0AAD8FLL2</accession>
<gene>
    <name evidence="2" type="ORF">Bpfe_003116</name>
</gene>
<feature type="signal peptide" evidence="1">
    <location>
        <begin position="1"/>
        <end position="17"/>
    </location>
</feature>
<organism evidence="2 3">
    <name type="scientific">Biomphalaria pfeifferi</name>
    <name type="common">Bloodfluke planorb</name>
    <name type="synonym">Freshwater snail</name>
    <dbReference type="NCBI Taxonomy" id="112525"/>
    <lineage>
        <taxon>Eukaryota</taxon>
        <taxon>Metazoa</taxon>
        <taxon>Spiralia</taxon>
        <taxon>Lophotrochozoa</taxon>
        <taxon>Mollusca</taxon>
        <taxon>Gastropoda</taxon>
        <taxon>Heterobranchia</taxon>
        <taxon>Euthyneura</taxon>
        <taxon>Panpulmonata</taxon>
        <taxon>Hygrophila</taxon>
        <taxon>Lymnaeoidea</taxon>
        <taxon>Planorbidae</taxon>
        <taxon>Biomphalaria</taxon>
    </lineage>
</organism>
<keyword evidence="1" id="KW-0732">Signal</keyword>
<keyword evidence="3" id="KW-1185">Reference proteome</keyword>
<dbReference type="Proteomes" id="UP001233172">
    <property type="component" value="Unassembled WGS sequence"/>
</dbReference>
<protein>
    <submittedName>
        <fullName evidence="2">Nidogen-2</fullName>
    </submittedName>
</protein>
<name>A0AAD8FLL2_BIOPF</name>